<protein>
    <recommendedName>
        <fullName evidence="3">V-SNARE coiled-coil homology domain-containing protein</fullName>
    </recommendedName>
</protein>
<dbReference type="Gene3D" id="3.30.450.50">
    <property type="entry name" value="Longin domain"/>
    <property type="match status" value="1"/>
</dbReference>
<dbReference type="EMBL" id="JBBJCI010000416">
    <property type="protein sequence ID" value="KAK7231372.1"/>
    <property type="molecule type" value="Genomic_DNA"/>
</dbReference>
<keyword evidence="1" id="KW-0175">Coiled coil</keyword>
<evidence type="ECO:0000313" key="4">
    <source>
        <dbReference type="EMBL" id="KAK7231372.1"/>
    </source>
</evidence>
<dbReference type="PROSITE" id="PS50892">
    <property type="entry name" value="V_SNARE"/>
    <property type="match status" value="1"/>
</dbReference>
<sequence>MAQPLVTGHNVSFVAVARFVDRTVVAWCSHGANVDLAGVRTVLDPASMQHIERDKHYNFASAGVAWHLTSDGDTWIYVAITATDYPLRHASGLLGELKGAFAPKATKGLNTRLAGGLNGDLQPKFSRLCARYDDLTQVDNIHATLGKVEAVKVVMQDSIELALQNCVSLEAIDQKADELQSQAGMFKSKAKKLRSQMWWKKCKIQLLITFLVLTIIGVIVIIIMAYTGAFKDKDKKKDK</sequence>
<proteinExistence type="predicted"/>
<keyword evidence="2" id="KW-0812">Transmembrane</keyword>
<dbReference type="Gene3D" id="1.20.5.110">
    <property type="match status" value="1"/>
</dbReference>
<evidence type="ECO:0000313" key="5">
    <source>
        <dbReference type="Proteomes" id="UP001363151"/>
    </source>
</evidence>
<keyword evidence="5" id="KW-1185">Reference proteome</keyword>
<dbReference type="CDD" id="cd15843">
    <property type="entry name" value="R-SNARE"/>
    <property type="match status" value="1"/>
</dbReference>
<name>A0ABR1FIH3_AURAN</name>
<gene>
    <name evidence="4" type="ORF">SO694_00072022</name>
</gene>
<reference evidence="4 5" key="1">
    <citation type="submission" date="2024-03" db="EMBL/GenBank/DDBJ databases">
        <title>Aureococcus anophagefferens CCMP1851 and Kratosvirus quantuckense: Draft genome of a second virus-susceptible host strain in the model system.</title>
        <authorList>
            <person name="Chase E."/>
            <person name="Truchon A.R."/>
            <person name="Schepens W."/>
            <person name="Wilhelm S.W."/>
        </authorList>
    </citation>
    <scope>NUCLEOTIDE SEQUENCE [LARGE SCALE GENOMIC DNA]</scope>
    <source>
        <strain evidence="4 5">CCMP1851</strain>
    </source>
</reference>
<organism evidence="4 5">
    <name type="scientific">Aureococcus anophagefferens</name>
    <name type="common">Harmful bloom alga</name>
    <dbReference type="NCBI Taxonomy" id="44056"/>
    <lineage>
        <taxon>Eukaryota</taxon>
        <taxon>Sar</taxon>
        <taxon>Stramenopiles</taxon>
        <taxon>Ochrophyta</taxon>
        <taxon>Pelagophyceae</taxon>
        <taxon>Pelagomonadales</taxon>
        <taxon>Pelagomonadaceae</taxon>
        <taxon>Aureococcus</taxon>
    </lineage>
</organism>
<evidence type="ECO:0000256" key="1">
    <source>
        <dbReference type="PROSITE-ProRule" id="PRU00290"/>
    </source>
</evidence>
<dbReference type="InterPro" id="IPR042855">
    <property type="entry name" value="V_SNARE_CC"/>
</dbReference>
<dbReference type="SUPFAM" id="SSF58038">
    <property type="entry name" value="SNARE fusion complex"/>
    <property type="match status" value="1"/>
</dbReference>
<feature type="domain" description="V-SNARE coiled-coil homology" evidence="3">
    <location>
        <begin position="140"/>
        <end position="200"/>
    </location>
</feature>
<evidence type="ECO:0000256" key="2">
    <source>
        <dbReference type="SAM" id="Phobius"/>
    </source>
</evidence>
<keyword evidence="2" id="KW-0472">Membrane</keyword>
<dbReference type="SUPFAM" id="SSF64356">
    <property type="entry name" value="SNARE-like"/>
    <property type="match status" value="1"/>
</dbReference>
<comment type="caution">
    <text evidence="4">The sequence shown here is derived from an EMBL/GenBank/DDBJ whole genome shotgun (WGS) entry which is preliminary data.</text>
</comment>
<dbReference type="InterPro" id="IPR011012">
    <property type="entry name" value="Longin-like_dom_sf"/>
</dbReference>
<dbReference type="InterPro" id="IPR001388">
    <property type="entry name" value="Synaptobrevin-like"/>
</dbReference>
<accession>A0ABR1FIH3</accession>
<keyword evidence="2" id="KW-1133">Transmembrane helix</keyword>
<evidence type="ECO:0000259" key="3">
    <source>
        <dbReference type="PROSITE" id="PS50892"/>
    </source>
</evidence>
<dbReference type="PANTHER" id="PTHR45701">
    <property type="entry name" value="SYNAPTOBREVIN FAMILY MEMBER"/>
    <property type="match status" value="1"/>
</dbReference>
<feature type="transmembrane region" description="Helical" evidence="2">
    <location>
        <begin position="206"/>
        <end position="229"/>
    </location>
</feature>
<dbReference type="Pfam" id="PF00957">
    <property type="entry name" value="Synaptobrevin"/>
    <property type="match status" value="1"/>
</dbReference>
<dbReference type="InterPro" id="IPR016444">
    <property type="entry name" value="Synaptobrevin/VAMP"/>
</dbReference>
<dbReference type="Proteomes" id="UP001363151">
    <property type="component" value="Unassembled WGS sequence"/>
</dbReference>
<dbReference type="PRINTS" id="PR00219">
    <property type="entry name" value="SYNAPTOBREVN"/>
</dbReference>